<evidence type="ECO:0000313" key="9">
    <source>
        <dbReference type="Proteomes" id="UP000264800"/>
    </source>
</evidence>
<dbReference type="PROSITE" id="PS50003">
    <property type="entry name" value="PH_DOMAIN"/>
    <property type="match status" value="1"/>
</dbReference>
<feature type="compositionally biased region" description="Basic residues" evidence="5">
    <location>
        <begin position="401"/>
        <end position="411"/>
    </location>
</feature>
<comment type="subcellular location">
    <subcellularLocation>
        <location evidence="2">Cytoplasm</location>
    </subcellularLocation>
    <subcellularLocation>
        <location evidence="1">Endomembrane system</location>
        <topology evidence="1">Peripheral membrane protein</topology>
    </subcellularLocation>
</comment>
<dbReference type="SUPFAM" id="SSF48350">
    <property type="entry name" value="GTPase activation domain, GAP"/>
    <property type="match status" value="1"/>
</dbReference>
<accession>A0A3Q3AE93</accession>
<dbReference type="PANTHER" id="PTHR23175">
    <property type="entry name" value="PDZ DOMAIN-CONTAINING PROTEIN"/>
    <property type="match status" value="1"/>
</dbReference>
<dbReference type="FunFam" id="1.10.555.10:FF:000014">
    <property type="entry name" value="Rho GTPase activating protein 21"/>
    <property type="match status" value="1"/>
</dbReference>
<proteinExistence type="predicted"/>
<evidence type="ECO:0000259" key="7">
    <source>
        <dbReference type="PROSITE" id="PS50238"/>
    </source>
</evidence>
<dbReference type="SMART" id="SM00324">
    <property type="entry name" value="RhoGAP"/>
    <property type="match status" value="1"/>
</dbReference>
<feature type="compositionally biased region" description="Polar residues" evidence="5">
    <location>
        <begin position="524"/>
        <end position="536"/>
    </location>
</feature>
<evidence type="ECO:0000256" key="3">
    <source>
        <dbReference type="ARBA" id="ARBA00022468"/>
    </source>
</evidence>
<organism evidence="8 9">
    <name type="scientific">Kryptolebias marmoratus</name>
    <name type="common">Mangrove killifish</name>
    <name type="synonym">Rivulus marmoratus</name>
    <dbReference type="NCBI Taxonomy" id="37003"/>
    <lineage>
        <taxon>Eukaryota</taxon>
        <taxon>Metazoa</taxon>
        <taxon>Chordata</taxon>
        <taxon>Craniata</taxon>
        <taxon>Vertebrata</taxon>
        <taxon>Euteleostomi</taxon>
        <taxon>Actinopterygii</taxon>
        <taxon>Neopterygii</taxon>
        <taxon>Teleostei</taxon>
        <taxon>Neoteleostei</taxon>
        <taxon>Acanthomorphata</taxon>
        <taxon>Ovalentaria</taxon>
        <taxon>Atherinomorphae</taxon>
        <taxon>Cyprinodontiformes</taxon>
        <taxon>Rivulidae</taxon>
        <taxon>Kryptolebias</taxon>
    </lineage>
</organism>
<dbReference type="GO" id="GO:0005737">
    <property type="term" value="C:cytoplasm"/>
    <property type="evidence" value="ECO:0007669"/>
    <property type="project" value="UniProtKB-SubCell"/>
</dbReference>
<dbReference type="PROSITE" id="PS50238">
    <property type="entry name" value="RHOGAP"/>
    <property type="match status" value="1"/>
</dbReference>
<evidence type="ECO:0000313" key="8">
    <source>
        <dbReference type="Ensembl" id="ENSKMAP00000014913.1"/>
    </source>
</evidence>
<feature type="compositionally biased region" description="Basic residues" evidence="5">
    <location>
        <begin position="746"/>
        <end position="756"/>
    </location>
</feature>
<feature type="region of interest" description="Disordered" evidence="5">
    <location>
        <begin position="357"/>
        <end position="388"/>
    </location>
</feature>
<dbReference type="InterPro" id="IPR008936">
    <property type="entry name" value="Rho_GTPase_activation_prot"/>
</dbReference>
<feature type="domain" description="PH" evidence="6">
    <location>
        <begin position="1"/>
        <end position="91"/>
    </location>
</feature>
<keyword evidence="4" id="KW-0963">Cytoplasm</keyword>
<dbReference type="GO" id="GO:0005096">
    <property type="term" value="F:GTPase activator activity"/>
    <property type="evidence" value="ECO:0007669"/>
    <property type="project" value="UniProtKB-KW"/>
</dbReference>
<keyword evidence="9" id="KW-1185">Reference proteome</keyword>
<evidence type="ECO:0000256" key="2">
    <source>
        <dbReference type="ARBA" id="ARBA00004496"/>
    </source>
</evidence>
<dbReference type="InterPro" id="IPR000198">
    <property type="entry name" value="RhoGAP_dom"/>
</dbReference>
<reference evidence="8" key="2">
    <citation type="submission" date="2025-09" db="UniProtKB">
        <authorList>
            <consortium name="Ensembl"/>
        </authorList>
    </citation>
    <scope>IDENTIFICATION</scope>
</reference>
<feature type="compositionally biased region" description="Low complexity" evidence="5">
    <location>
        <begin position="368"/>
        <end position="379"/>
    </location>
</feature>
<dbReference type="GO" id="GO:0012505">
    <property type="term" value="C:endomembrane system"/>
    <property type="evidence" value="ECO:0007669"/>
    <property type="project" value="UniProtKB-SubCell"/>
</dbReference>
<evidence type="ECO:0000256" key="1">
    <source>
        <dbReference type="ARBA" id="ARBA00004184"/>
    </source>
</evidence>
<dbReference type="Proteomes" id="UP000264800">
    <property type="component" value="Unplaced"/>
</dbReference>
<feature type="compositionally biased region" description="Low complexity" evidence="5">
    <location>
        <begin position="687"/>
        <end position="702"/>
    </location>
</feature>
<feature type="compositionally biased region" description="Polar residues" evidence="5">
    <location>
        <begin position="433"/>
        <end position="442"/>
    </location>
</feature>
<feature type="region of interest" description="Disordered" evidence="5">
    <location>
        <begin position="400"/>
        <end position="542"/>
    </location>
</feature>
<dbReference type="GeneTree" id="ENSGT00940000155406"/>
<keyword evidence="3" id="KW-0343">GTPase activation</keyword>
<feature type="compositionally biased region" description="Basic and acidic residues" evidence="5">
    <location>
        <begin position="456"/>
        <end position="472"/>
    </location>
</feature>
<evidence type="ECO:0000256" key="5">
    <source>
        <dbReference type="SAM" id="MobiDB-lite"/>
    </source>
</evidence>
<evidence type="ECO:0000256" key="4">
    <source>
        <dbReference type="ARBA" id="ARBA00022490"/>
    </source>
</evidence>
<name>A0A3Q3AE93_KRYMA</name>
<dbReference type="AlphaFoldDB" id="A0A3Q3AE93"/>
<dbReference type="SMART" id="SM00233">
    <property type="entry name" value="PH"/>
    <property type="match status" value="1"/>
</dbReference>
<dbReference type="InterPro" id="IPR001605">
    <property type="entry name" value="PH_dom-spectrin-type"/>
</dbReference>
<dbReference type="Gene3D" id="2.30.29.30">
    <property type="entry name" value="Pleckstrin-homology domain (PH domain)/Phosphotyrosine-binding domain (PTB)"/>
    <property type="match status" value="1"/>
</dbReference>
<dbReference type="GO" id="GO:0007165">
    <property type="term" value="P:signal transduction"/>
    <property type="evidence" value="ECO:0007669"/>
    <property type="project" value="InterPro"/>
</dbReference>
<dbReference type="PANTHER" id="PTHR23175:SF16">
    <property type="entry name" value="RHO GTPASE-ACTIVATING PROTEIN 21"/>
    <property type="match status" value="1"/>
</dbReference>
<dbReference type="Gene3D" id="1.10.555.10">
    <property type="entry name" value="Rho GTPase activation protein"/>
    <property type="match status" value="1"/>
</dbReference>
<dbReference type="PRINTS" id="PR00683">
    <property type="entry name" value="SPECTRINPH"/>
</dbReference>
<dbReference type="CDD" id="cd04395">
    <property type="entry name" value="RhoGAP_ARHGAP21"/>
    <property type="match status" value="1"/>
</dbReference>
<dbReference type="SUPFAM" id="SSF50729">
    <property type="entry name" value="PH domain-like"/>
    <property type="match status" value="1"/>
</dbReference>
<dbReference type="InterPro" id="IPR011993">
    <property type="entry name" value="PH-like_dom_sf"/>
</dbReference>
<dbReference type="InterPro" id="IPR001849">
    <property type="entry name" value="PH_domain"/>
</dbReference>
<sequence length="889" mass="98911">MRSWKPMYAVLQGHTLSLYKDKKDTLSHVSAPSDEDPLQISIKACLIDISYSDTRRKNVLRLTTSDCEYLFQAEGREDMLSWIKVIQENSNPDEEVCVSSPPRDRTSWKIDIAGMIRKPFEKKTPAGITFGVRLEDCPPAQTNRFVPLIVEVCCKVVEERGLEYTGIYRVPGNNAAISSMQEELNSKGTADIDIQEDKWRDLNVISSLLKSFFRKLPEPLFTNEKYADFIEASRTEDSVERLKELKRLIYELPVHHFETLKFLCAHLKRVSENCEKNKMEPRNMAIVFGPTLVRTSEDNMTNMVNHMPDQCKIVENLIQQFDWFFTEDCNEEPVVTEQESTVQSQPVPNIDHLLSNIGRTAPSPGEVSDSACSDSSKSKVLWGPGKDQCSKEMLRSSFFVSRKRKKPKNKLHPSSSDDDLDNVFTKKELPEEGQQQPLWSQDSRTEDEEQTDGASETEKHRKSSEEQLEKTNRNAPHLISSSALQTASPYASPPHSPNLSYRMPAAHQSSLSDPHSNYDDTVSDLGTMNSTSSQASVPRARPGRTAALGTEACPSGLGAEVCSITSDYSTTSSMTFLTGAELSTLSPEVQSVAESRGGEDADDERSELVSEGRPMETDSESDLSVFTVGKAEPREPQDAPRPLPSHRLIECDTLSRKKTGQLKTNSEISLDGSRGDKDANRLSQGVSSAKGRSSGSLSSSSRSELDKMEPAWRLKITDRLKVRLRTSADDMFGVGSQRTRSPEGRSKKKNIRRRHTMGGQRDFAELSVLGDWSQPVGIGSGSRSELSAVDRLKPKCSSQDFSIGDWIARERHRTSNPEVSLDLSEQQGALSNTNFQNSEASASANLDCCPAEALNGEVSQSKNLSLSATAHPHKLTSSQVVHSRFYQYL</sequence>
<dbReference type="Pfam" id="PF00169">
    <property type="entry name" value="PH"/>
    <property type="match status" value="1"/>
</dbReference>
<feature type="compositionally biased region" description="Polar residues" evidence="5">
    <location>
        <begin position="479"/>
        <end position="489"/>
    </location>
</feature>
<feature type="domain" description="Rho-GAP" evidence="7">
    <location>
        <begin position="132"/>
        <end position="325"/>
    </location>
</feature>
<evidence type="ECO:0000259" key="6">
    <source>
        <dbReference type="PROSITE" id="PS50003"/>
    </source>
</evidence>
<dbReference type="Ensembl" id="ENSKMAT00000015130.1">
    <property type="protein sequence ID" value="ENSKMAP00000014913.1"/>
    <property type="gene ID" value="ENSKMAG00000011124.1"/>
</dbReference>
<reference evidence="8" key="1">
    <citation type="submission" date="2025-08" db="UniProtKB">
        <authorList>
            <consortium name="Ensembl"/>
        </authorList>
    </citation>
    <scope>IDENTIFICATION</scope>
</reference>
<feature type="compositionally biased region" description="Basic and acidic residues" evidence="5">
    <location>
        <begin position="606"/>
        <end position="616"/>
    </location>
</feature>
<feature type="region of interest" description="Disordered" evidence="5">
    <location>
        <begin position="731"/>
        <end position="756"/>
    </location>
</feature>
<protein>
    <submittedName>
        <fullName evidence="8">Rho GTPase activating protein 21b</fullName>
    </submittedName>
</protein>
<dbReference type="GO" id="GO:0005543">
    <property type="term" value="F:phospholipid binding"/>
    <property type="evidence" value="ECO:0007669"/>
    <property type="project" value="InterPro"/>
</dbReference>
<feature type="region of interest" description="Disordered" evidence="5">
    <location>
        <begin position="585"/>
        <end position="707"/>
    </location>
</feature>
<dbReference type="Pfam" id="PF00620">
    <property type="entry name" value="RhoGAP"/>
    <property type="match status" value="1"/>
</dbReference>